<comment type="caution">
    <text evidence="2">The sequence shown here is derived from an EMBL/GenBank/DDBJ whole genome shotgun (WGS) entry which is preliminary data.</text>
</comment>
<protein>
    <submittedName>
        <fullName evidence="2">Uncharacterized protein</fullName>
    </submittedName>
</protein>
<evidence type="ECO:0000313" key="3">
    <source>
        <dbReference type="Proteomes" id="UP001346149"/>
    </source>
</evidence>
<feature type="region of interest" description="Disordered" evidence="1">
    <location>
        <begin position="74"/>
        <end position="102"/>
    </location>
</feature>
<gene>
    <name evidence="2" type="ORF">SAY86_009574</name>
</gene>
<sequence>MKHARIIYHIIIYDLADIGHCLKYRGGKRWCWTRKGDRNPAQVDPPEVAGRQAHPQAGRWLHLASLLSGGQRWFPEGGDRPEAAGSSSFLLGIPTRTASKAR</sequence>
<proteinExistence type="predicted"/>
<reference evidence="2 3" key="1">
    <citation type="journal article" date="2023" name="Hortic Res">
        <title>Pangenome of water caltrop reveals structural variations and asymmetric subgenome divergence after allopolyploidization.</title>
        <authorList>
            <person name="Zhang X."/>
            <person name="Chen Y."/>
            <person name="Wang L."/>
            <person name="Yuan Y."/>
            <person name="Fang M."/>
            <person name="Shi L."/>
            <person name="Lu R."/>
            <person name="Comes H.P."/>
            <person name="Ma Y."/>
            <person name="Chen Y."/>
            <person name="Huang G."/>
            <person name="Zhou Y."/>
            <person name="Zheng Z."/>
            <person name="Qiu Y."/>
        </authorList>
    </citation>
    <scope>NUCLEOTIDE SEQUENCE [LARGE SCALE GENOMIC DNA]</scope>
    <source>
        <strain evidence="2">F231</strain>
    </source>
</reference>
<evidence type="ECO:0000313" key="2">
    <source>
        <dbReference type="EMBL" id="KAK4774639.1"/>
    </source>
</evidence>
<dbReference type="AlphaFoldDB" id="A0AAN7KYM1"/>
<organism evidence="2 3">
    <name type="scientific">Trapa natans</name>
    <name type="common">Water chestnut</name>
    <dbReference type="NCBI Taxonomy" id="22666"/>
    <lineage>
        <taxon>Eukaryota</taxon>
        <taxon>Viridiplantae</taxon>
        <taxon>Streptophyta</taxon>
        <taxon>Embryophyta</taxon>
        <taxon>Tracheophyta</taxon>
        <taxon>Spermatophyta</taxon>
        <taxon>Magnoliopsida</taxon>
        <taxon>eudicotyledons</taxon>
        <taxon>Gunneridae</taxon>
        <taxon>Pentapetalae</taxon>
        <taxon>rosids</taxon>
        <taxon>malvids</taxon>
        <taxon>Myrtales</taxon>
        <taxon>Lythraceae</taxon>
        <taxon>Trapa</taxon>
    </lineage>
</organism>
<evidence type="ECO:0000256" key="1">
    <source>
        <dbReference type="SAM" id="MobiDB-lite"/>
    </source>
</evidence>
<dbReference type="EMBL" id="JAXQNO010000019">
    <property type="protein sequence ID" value="KAK4774639.1"/>
    <property type="molecule type" value="Genomic_DNA"/>
</dbReference>
<keyword evidence="3" id="KW-1185">Reference proteome</keyword>
<name>A0AAN7KYM1_TRANT</name>
<accession>A0AAN7KYM1</accession>
<dbReference type="Proteomes" id="UP001346149">
    <property type="component" value="Unassembled WGS sequence"/>
</dbReference>